<proteinExistence type="predicted"/>
<protein>
    <submittedName>
        <fullName evidence="3">Uncharacterized protein</fullName>
    </submittedName>
</protein>
<keyword evidence="2" id="KW-1133">Transmembrane helix</keyword>
<keyword evidence="2" id="KW-0472">Membrane</keyword>
<dbReference type="HOGENOM" id="CLU_583939_0_0_1"/>
<dbReference type="OrthoDB" id="4147308at2759"/>
<dbReference type="VEuPathDB" id="FungiDB:PV07_12236"/>
<organism evidence="3 4">
    <name type="scientific">Cladophialophora immunda</name>
    <dbReference type="NCBI Taxonomy" id="569365"/>
    <lineage>
        <taxon>Eukaryota</taxon>
        <taxon>Fungi</taxon>
        <taxon>Dikarya</taxon>
        <taxon>Ascomycota</taxon>
        <taxon>Pezizomycotina</taxon>
        <taxon>Eurotiomycetes</taxon>
        <taxon>Chaetothyriomycetidae</taxon>
        <taxon>Chaetothyriales</taxon>
        <taxon>Herpotrichiellaceae</taxon>
        <taxon>Cladophialophora</taxon>
    </lineage>
</organism>
<feature type="region of interest" description="Disordered" evidence="1">
    <location>
        <begin position="276"/>
        <end position="385"/>
    </location>
</feature>
<feature type="transmembrane region" description="Helical" evidence="2">
    <location>
        <begin position="6"/>
        <end position="25"/>
    </location>
</feature>
<feature type="compositionally biased region" description="Basic and acidic residues" evidence="1">
    <location>
        <begin position="327"/>
        <end position="337"/>
    </location>
</feature>
<name>A0A0D2CFL1_9EURO</name>
<evidence type="ECO:0000256" key="2">
    <source>
        <dbReference type="SAM" id="Phobius"/>
    </source>
</evidence>
<dbReference type="Proteomes" id="UP000054466">
    <property type="component" value="Unassembled WGS sequence"/>
</dbReference>
<dbReference type="GeneID" id="27351430"/>
<keyword evidence="2" id="KW-0812">Transmembrane</keyword>
<evidence type="ECO:0000313" key="3">
    <source>
        <dbReference type="EMBL" id="KIW22339.1"/>
    </source>
</evidence>
<dbReference type="AlphaFoldDB" id="A0A0D2CFL1"/>
<reference evidence="3 4" key="1">
    <citation type="submission" date="2015-01" db="EMBL/GenBank/DDBJ databases">
        <title>The Genome Sequence of Cladophialophora immunda CBS83496.</title>
        <authorList>
            <consortium name="The Broad Institute Genomics Platform"/>
            <person name="Cuomo C."/>
            <person name="de Hoog S."/>
            <person name="Gorbushina A."/>
            <person name="Stielow B."/>
            <person name="Teixiera M."/>
            <person name="Abouelleil A."/>
            <person name="Chapman S.B."/>
            <person name="Priest M."/>
            <person name="Young S.K."/>
            <person name="Wortman J."/>
            <person name="Nusbaum C."/>
            <person name="Birren B."/>
        </authorList>
    </citation>
    <scope>NUCLEOTIDE SEQUENCE [LARGE SCALE GENOMIC DNA]</scope>
    <source>
        <strain evidence="3 4">CBS 83496</strain>
    </source>
</reference>
<evidence type="ECO:0000256" key="1">
    <source>
        <dbReference type="SAM" id="MobiDB-lite"/>
    </source>
</evidence>
<evidence type="ECO:0000313" key="4">
    <source>
        <dbReference type="Proteomes" id="UP000054466"/>
    </source>
</evidence>
<keyword evidence="4" id="KW-1185">Reference proteome</keyword>
<sequence>MNEPAMISFFSITGVILLVAGIAIWRTYHKSRMHDKPNDETAIENNGDPRHGVQNLRIRAGNTADLEQQADNQGGRWRWRKILDRVSWAQVPNSAEDPEEMRAMERQQGVNEKADQAIVSGSISGVEAGTRDLRDVEKGPRPTDVASFEKLGGYRYGDFAYGHDNMAPLPVPTLVEYRHAPGIAEVEAVPACSYPSQVCDRDSIEAGHRPRLTSYNGFPPMHQHRDDVMAALPIPKDHPLSQHYPVAQCPAPSTIPHQDAGWKPPVFQYERDSLVPAPLNPRRGRHNPDMDQDDNQPSTTKPVRIAGLTLERPSSAHSRRAPTSRSASKEGHEERYSVFESPLRQHPPELNNELQDPRKTLGQTSVHTPRSMVGEGRATDDVRNDWPLTTDMKNCSFRSPNQPVSVSEHRHHPHQRHRHFSSCDAAWTTFPLTPSSQSSRKPSRWSWTAENFRVAGMEGENVV</sequence>
<dbReference type="EMBL" id="KN847047">
    <property type="protein sequence ID" value="KIW22339.1"/>
    <property type="molecule type" value="Genomic_DNA"/>
</dbReference>
<dbReference type="RefSeq" id="XP_016242555.1">
    <property type="nucleotide sequence ID" value="XM_016399743.1"/>
</dbReference>
<accession>A0A0D2CFL1</accession>
<gene>
    <name evidence="3" type="ORF">PV07_12236</name>
</gene>